<evidence type="ECO:0000259" key="12">
    <source>
        <dbReference type="SMART" id="SM00986"/>
    </source>
</evidence>
<keyword evidence="8 9" id="KW-0234">DNA repair</keyword>
<dbReference type="SMART" id="SM00986">
    <property type="entry name" value="UDG"/>
    <property type="match status" value="1"/>
</dbReference>
<evidence type="ECO:0000256" key="11">
    <source>
        <dbReference type="RuleBase" id="RU003780"/>
    </source>
</evidence>
<keyword evidence="13" id="KW-0326">Glycosidase</keyword>
<dbReference type="Gene3D" id="3.40.470.10">
    <property type="entry name" value="Uracil-DNA glycosylase-like domain"/>
    <property type="match status" value="1"/>
</dbReference>
<keyword evidence="14" id="KW-1185">Reference proteome</keyword>
<dbReference type="InterPro" id="IPR002043">
    <property type="entry name" value="UDG_fam1"/>
</dbReference>
<dbReference type="SMART" id="SM00987">
    <property type="entry name" value="UreE_C"/>
    <property type="match status" value="1"/>
</dbReference>
<evidence type="ECO:0000256" key="10">
    <source>
        <dbReference type="PROSITE-ProRule" id="PRU10072"/>
    </source>
</evidence>
<dbReference type="EMBL" id="JAXIVU010000003">
    <property type="protein sequence ID" value="MDY7218605.1"/>
    <property type="molecule type" value="Genomic_DNA"/>
</dbReference>
<dbReference type="CDD" id="cd10027">
    <property type="entry name" value="UDG-F1-like"/>
    <property type="match status" value="1"/>
</dbReference>
<comment type="function">
    <text evidence="2 9 11">Excises uracil residues from the DNA which can arise as a result of misincorporation of dUMP residues by DNA polymerase or due to deamination of cytosine.</text>
</comment>
<dbReference type="NCBIfam" id="NF003589">
    <property type="entry name" value="PRK05254.1-2"/>
    <property type="match status" value="1"/>
</dbReference>
<comment type="similarity">
    <text evidence="3 9 11">Belongs to the uracil-DNA glycosylase (UDG) superfamily. UNG family.</text>
</comment>
<dbReference type="Pfam" id="PF03167">
    <property type="entry name" value="UDG"/>
    <property type="match status" value="1"/>
</dbReference>
<reference evidence="13 14" key="1">
    <citation type="submission" date="2023-12" db="EMBL/GenBank/DDBJ databases">
        <title>Denitrificimonas halotolerans sp. nov.,a novel species isolated from landfill leachate.</title>
        <authorList>
            <person name="Wang S."/>
        </authorList>
    </citation>
    <scope>NUCLEOTIDE SEQUENCE [LARGE SCALE GENOMIC DNA]</scope>
    <source>
        <strain evidence="13 14">JX-1</strain>
    </source>
</reference>
<evidence type="ECO:0000313" key="14">
    <source>
        <dbReference type="Proteomes" id="UP001294570"/>
    </source>
</evidence>
<accession>A0ABU5GPF5</accession>
<feature type="domain" description="Uracil-DNA glycosylase-like" evidence="12">
    <location>
        <begin position="55"/>
        <end position="215"/>
    </location>
</feature>
<evidence type="ECO:0000256" key="9">
    <source>
        <dbReference type="HAMAP-Rule" id="MF_00148"/>
    </source>
</evidence>
<dbReference type="NCBIfam" id="NF003592">
    <property type="entry name" value="PRK05254.1-5"/>
    <property type="match status" value="1"/>
</dbReference>
<dbReference type="NCBIfam" id="NF003588">
    <property type="entry name" value="PRK05254.1-1"/>
    <property type="match status" value="1"/>
</dbReference>
<keyword evidence="6 9" id="KW-0227">DNA damage</keyword>
<comment type="subcellular location">
    <subcellularLocation>
        <location evidence="9">Cytoplasm</location>
    </subcellularLocation>
</comment>
<keyword evidence="7 9" id="KW-0378">Hydrolase</keyword>
<dbReference type="PANTHER" id="PTHR11264:SF0">
    <property type="entry name" value="URACIL-DNA GLYCOSYLASE"/>
    <property type="match status" value="1"/>
</dbReference>
<evidence type="ECO:0000256" key="6">
    <source>
        <dbReference type="ARBA" id="ARBA00022763"/>
    </source>
</evidence>
<organism evidence="13 14">
    <name type="scientific">Denitrificimonas halotolerans</name>
    <dbReference type="NCBI Taxonomy" id="3098930"/>
    <lineage>
        <taxon>Bacteria</taxon>
        <taxon>Pseudomonadati</taxon>
        <taxon>Pseudomonadota</taxon>
        <taxon>Gammaproteobacteria</taxon>
        <taxon>Pseudomonadales</taxon>
        <taxon>Pseudomonadaceae</taxon>
        <taxon>Denitrificimonas</taxon>
    </lineage>
</organism>
<name>A0ABU5GPF5_9GAMM</name>
<evidence type="ECO:0000256" key="8">
    <source>
        <dbReference type="ARBA" id="ARBA00023204"/>
    </source>
</evidence>
<dbReference type="InterPro" id="IPR005122">
    <property type="entry name" value="Uracil-DNA_glycosylase-like"/>
</dbReference>
<dbReference type="RefSeq" id="WP_321552704.1">
    <property type="nucleotide sequence ID" value="NZ_JAXIVU010000003.1"/>
</dbReference>
<dbReference type="InterPro" id="IPR036895">
    <property type="entry name" value="Uracil-DNA_glycosylase-like_sf"/>
</dbReference>
<keyword evidence="9" id="KW-0963">Cytoplasm</keyword>
<evidence type="ECO:0000256" key="4">
    <source>
        <dbReference type="ARBA" id="ARBA00012030"/>
    </source>
</evidence>
<feature type="active site" description="Proton acceptor" evidence="9 10">
    <location>
        <position position="70"/>
    </location>
</feature>
<dbReference type="SUPFAM" id="SSF52141">
    <property type="entry name" value="Uracil-DNA glycosylase-like"/>
    <property type="match status" value="1"/>
</dbReference>
<evidence type="ECO:0000256" key="7">
    <source>
        <dbReference type="ARBA" id="ARBA00022801"/>
    </source>
</evidence>
<comment type="catalytic activity">
    <reaction evidence="1 9 11">
        <text>Hydrolyzes single-stranded DNA or mismatched double-stranded DNA and polynucleotides, releasing free uracil.</text>
        <dbReference type="EC" id="3.2.2.27"/>
    </reaction>
</comment>
<evidence type="ECO:0000256" key="2">
    <source>
        <dbReference type="ARBA" id="ARBA00002631"/>
    </source>
</evidence>
<protein>
    <recommendedName>
        <fullName evidence="5 9">Uracil-DNA glycosylase</fullName>
        <shortName evidence="9">UDG</shortName>
        <ecNumber evidence="4 9">3.2.2.27</ecNumber>
    </recommendedName>
</protein>
<dbReference type="PANTHER" id="PTHR11264">
    <property type="entry name" value="URACIL-DNA GLYCOSYLASE"/>
    <property type="match status" value="1"/>
</dbReference>
<evidence type="ECO:0000256" key="3">
    <source>
        <dbReference type="ARBA" id="ARBA00008184"/>
    </source>
</evidence>
<evidence type="ECO:0000256" key="1">
    <source>
        <dbReference type="ARBA" id="ARBA00001400"/>
    </source>
</evidence>
<dbReference type="EC" id="3.2.2.27" evidence="4 9"/>
<proteinExistence type="inferred from homology"/>
<sequence length="239" mass="26558">MTQDDRVKLEASWKAVLADEFKQPYMRNLADFLREEKQQGKVIFPPGAQIFNALNLTPLPQVKVVILGQDPYHGPGQAHGLSFSVPEGVAIPPSLLNMYKELQRDLNIPIAEHGCLQSWAEQGVLLLNTTLTVEQAKAGSHAKTGWQRFTDRVIDCVNEQCENVVFLLWGAHARSKGERIDGTRHLVLTSAHPSPLSAYRGFIGNGHFSQCNKFLQRTGQTPIDWKLPKAAVVQTGLDL</sequence>
<dbReference type="NCBIfam" id="NF003591">
    <property type="entry name" value="PRK05254.1-4"/>
    <property type="match status" value="1"/>
</dbReference>
<dbReference type="Proteomes" id="UP001294570">
    <property type="component" value="Unassembled WGS sequence"/>
</dbReference>
<dbReference type="NCBIfam" id="TIGR00628">
    <property type="entry name" value="ung"/>
    <property type="match status" value="1"/>
</dbReference>
<dbReference type="PROSITE" id="PS00130">
    <property type="entry name" value="U_DNA_GLYCOSYLASE"/>
    <property type="match status" value="1"/>
</dbReference>
<gene>
    <name evidence="9 13" type="primary">ung</name>
    <name evidence="13" type="ORF">TOI97_03295</name>
</gene>
<evidence type="ECO:0000313" key="13">
    <source>
        <dbReference type="EMBL" id="MDY7218605.1"/>
    </source>
</evidence>
<comment type="caution">
    <text evidence="13">The sequence shown here is derived from an EMBL/GenBank/DDBJ whole genome shotgun (WGS) entry which is preliminary data.</text>
</comment>
<evidence type="ECO:0000256" key="5">
    <source>
        <dbReference type="ARBA" id="ARBA00018429"/>
    </source>
</evidence>
<dbReference type="GO" id="GO:0004844">
    <property type="term" value="F:uracil DNA N-glycosylase activity"/>
    <property type="evidence" value="ECO:0007669"/>
    <property type="project" value="UniProtKB-EC"/>
</dbReference>
<dbReference type="InterPro" id="IPR018085">
    <property type="entry name" value="Ura-DNA_Glyclase_AS"/>
</dbReference>
<dbReference type="HAMAP" id="MF_00148">
    <property type="entry name" value="UDG"/>
    <property type="match status" value="1"/>
</dbReference>